<reference evidence="2 3" key="1">
    <citation type="submission" date="2020-08" db="EMBL/GenBank/DDBJ databases">
        <title>Genomic Encyclopedia of Type Strains, Phase III (KMG-III): the genomes of soil and plant-associated and newly described type strains.</title>
        <authorList>
            <person name="Whitman W."/>
        </authorList>
    </citation>
    <scope>NUCLEOTIDE SEQUENCE [LARGE SCALE GENOMIC DNA]</scope>
    <source>
        <strain evidence="2 3">CECT 3287</strain>
    </source>
</reference>
<evidence type="ECO:0000313" key="3">
    <source>
        <dbReference type="Proteomes" id="UP000590749"/>
    </source>
</evidence>
<feature type="region of interest" description="Disordered" evidence="1">
    <location>
        <begin position="1"/>
        <end position="23"/>
    </location>
</feature>
<feature type="region of interest" description="Disordered" evidence="1">
    <location>
        <begin position="454"/>
        <end position="493"/>
    </location>
</feature>
<feature type="region of interest" description="Disordered" evidence="1">
    <location>
        <begin position="519"/>
        <end position="569"/>
    </location>
</feature>
<organism evidence="2 3">
    <name type="scientific">Actinoplanes campanulatus</name>
    <dbReference type="NCBI Taxonomy" id="113559"/>
    <lineage>
        <taxon>Bacteria</taxon>
        <taxon>Bacillati</taxon>
        <taxon>Actinomycetota</taxon>
        <taxon>Actinomycetes</taxon>
        <taxon>Micromonosporales</taxon>
        <taxon>Micromonosporaceae</taxon>
        <taxon>Actinoplanes</taxon>
    </lineage>
</organism>
<dbReference type="Proteomes" id="UP000590749">
    <property type="component" value="Unassembled WGS sequence"/>
</dbReference>
<dbReference type="Pfam" id="PF13671">
    <property type="entry name" value="AAA_33"/>
    <property type="match status" value="1"/>
</dbReference>
<feature type="compositionally biased region" description="Basic and acidic residues" evidence="1">
    <location>
        <begin position="519"/>
        <end position="535"/>
    </location>
</feature>
<evidence type="ECO:0008006" key="4">
    <source>
        <dbReference type="Google" id="ProtNLM"/>
    </source>
</evidence>
<accession>A0A7W5FKF0</accession>
<dbReference type="SUPFAM" id="SSF56112">
    <property type="entry name" value="Protein kinase-like (PK-like)"/>
    <property type="match status" value="1"/>
</dbReference>
<protein>
    <recommendedName>
        <fullName evidence="4">AAA domain-containing protein</fullName>
    </recommendedName>
</protein>
<dbReference type="SUPFAM" id="SSF52540">
    <property type="entry name" value="P-loop containing nucleoside triphosphate hydrolases"/>
    <property type="match status" value="1"/>
</dbReference>
<dbReference type="InterPro" id="IPR027417">
    <property type="entry name" value="P-loop_NTPase"/>
</dbReference>
<proteinExistence type="predicted"/>
<dbReference type="InterPro" id="IPR011009">
    <property type="entry name" value="Kinase-like_dom_sf"/>
</dbReference>
<dbReference type="PANTHER" id="PTHR43883:SF1">
    <property type="entry name" value="GLUCONOKINASE"/>
    <property type="match status" value="1"/>
</dbReference>
<gene>
    <name evidence="2" type="ORF">FHR83_009244</name>
</gene>
<dbReference type="PANTHER" id="PTHR43883">
    <property type="entry name" value="SLR0207 PROTEIN"/>
    <property type="match status" value="1"/>
</dbReference>
<dbReference type="Gene3D" id="3.40.50.300">
    <property type="entry name" value="P-loop containing nucleotide triphosphate hydrolases"/>
    <property type="match status" value="1"/>
</dbReference>
<dbReference type="AlphaFoldDB" id="A0A7W5FKF0"/>
<dbReference type="InterPro" id="IPR052732">
    <property type="entry name" value="Cell-binding_unc_protein"/>
</dbReference>
<evidence type="ECO:0000313" key="2">
    <source>
        <dbReference type="EMBL" id="MBB3101515.1"/>
    </source>
</evidence>
<feature type="region of interest" description="Disordered" evidence="1">
    <location>
        <begin position="601"/>
        <end position="622"/>
    </location>
</feature>
<evidence type="ECO:0000256" key="1">
    <source>
        <dbReference type="SAM" id="MobiDB-lite"/>
    </source>
</evidence>
<keyword evidence="3" id="KW-1185">Reference proteome</keyword>
<comment type="caution">
    <text evidence="2">The sequence shown here is derived from an EMBL/GenBank/DDBJ whole genome shotgun (WGS) entry which is preliminary data.</text>
</comment>
<sequence length="622" mass="68991">MRHDGALPGEDAADPRCGPDPFGDRAYKLKKPVDLGFLDFRRRADRFRACHREVRLNRRLAPDVYLGVADIVGPDGLPGDHMVVMRRMPDERRLSTLVRRGAPVDAELRRLARVMAVFHGIARRGPAIDAEGGRAGLRGRWDATFEQLRHLHSGVLDRDAADEVERRAHESLDGRDRLFTDRIAHGRIVDGHGDLLADDIFLLDDGPRILDCLEFDDRLRYLDGLDDAAFLAMDLEHLGAPALAGRFLDWYAQFSDDPAPEPLRHHYVAYRAFVRAKVACLRHEQGNPNAAADVVAYTDLTLRHLRAGMVRLIAVGGPRTEAKTSLAGRLADQLGATVLSSDRIRREMAGLDPRMSAAAGFDQGIYTTEWTDRTYAELCWRARQLLEVGQTVILDASFTRDRHREAARRLAACTHSTLTELLCTAGITTLAAPSDADSLIAGLLAAGADDWPQARHVATDPGAGDVAPRSPPSTTTGRRWPPAGDRSKRPSALRFVPVRHQQDRAVCVMQCGHRHTAQHDFAERRSADRTDHDQRGVLGPGLSGQGQRDRPTVLGRQANPRHRRQAQRGCRERLVAVVDEHRPDRPVGKQPLSRLQRCRRTGRAVPANHDRSLVQGGTLAVE</sequence>
<dbReference type="EMBL" id="JACHXF010000039">
    <property type="protein sequence ID" value="MBB3101515.1"/>
    <property type="molecule type" value="Genomic_DNA"/>
</dbReference>
<name>A0A7W5FKF0_9ACTN</name>